<dbReference type="GO" id="GO:0005524">
    <property type="term" value="F:ATP binding"/>
    <property type="evidence" value="ECO:0007669"/>
    <property type="project" value="UniProtKB-KW"/>
</dbReference>
<comment type="caution">
    <text evidence="4">The sequence shown here is derived from an EMBL/GenBank/DDBJ whole genome shotgun (WGS) entry which is preliminary data.</text>
</comment>
<dbReference type="Pfam" id="PF03969">
    <property type="entry name" value="AFG1_ATPase"/>
    <property type="match status" value="2"/>
</dbReference>
<dbReference type="Gene3D" id="3.40.50.300">
    <property type="entry name" value="P-loop containing nucleotide triphosphate hydrolases"/>
    <property type="match status" value="1"/>
</dbReference>
<keyword evidence="2" id="KW-0547">Nucleotide-binding</keyword>
<protein>
    <recommendedName>
        <fullName evidence="6">AAA+ ATPase domain-containing protein</fullName>
    </recommendedName>
</protein>
<keyword evidence="5" id="KW-1185">Reference proteome</keyword>
<reference evidence="4" key="1">
    <citation type="submission" date="2023-06" db="EMBL/GenBank/DDBJ databases">
        <authorList>
            <consortium name="Lawrence Berkeley National Laboratory"/>
            <person name="Ahrendt S."/>
            <person name="Sahu N."/>
            <person name="Indic B."/>
            <person name="Wong-Bajracharya J."/>
            <person name="Merenyi Z."/>
            <person name="Ke H.-M."/>
            <person name="Monk M."/>
            <person name="Kocsube S."/>
            <person name="Drula E."/>
            <person name="Lipzen A."/>
            <person name="Balint B."/>
            <person name="Henrissat B."/>
            <person name="Andreopoulos B."/>
            <person name="Martin F.M."/>
            <person name="Harder C.B."/>
            <person name="Rigling D."/>
            <person name="Ford K.L."/>
            <person name="Foster G.D."/>
            <person name="Pangilinan J."/>
            <person name="Papanicolaou A."/>
            <person name="Barry K."/>
            <person name="LaButti K."/>
            <person name="Viragh M."/>
            <person name="Koriabine M."/>
            <person name="Yan M."/>
            <person name="Riley R."/>
            <person name="Champramary S."/>
            <person name="Plett K.L."/>
            <person name="Tsai I.J."/>
            <person name="Slot J."/>
            <person name="Sipos G."/>
            <person name="Plett J."/>
            <person name="Nagy L.G."/>
            <person name="Grigoriev I.V."/>
        </authorList>
    </citation>
    <scope>NUCLEOTIDE SEQUENCE</scope>
    <source>
        <strain evidence="4">HWK02</strain>
    </source>
</reference>
<dbReference type="Proteomes" id="UP001175228">
    <property type="component" value="Unassembled WGS sequence"/>
</dbReference>
<dbReference type="GO" id="GO:0005739">
    <property type="term" value="C:mitochondrion"/>
    <property type="evidence" value="ECO:0007669"/>
    <property type="project" value="TreeGrafter"/>
</dbReference>
<evidence type="ECO:0000256" key="3">
    <source>
        <dbReference type="ARBA" id="ARBA00022840"/>
    </source>
</evidence>
<name>A0AA39UND2_9AGAR</name>
<dbReference type="EMBL" id="JAUEPU010000015">
    <property type="protein sequence ID" value="KAK0496437.1"/>
    <property type="molecule type" value="Genomic_DNA"/>
</dbReference>
<evidence type="ECO:0000313" key="4">
    <source>
        <dbReference type="EMBL" id="KAK0496437.1"/>
    </source>
</evidence>
<dbReference type="AlphaFoldDB" id="A0AA39UND2"/>
<evidence type="ECO:0000313" key="5">
    <source>
        <dbReference type="Proteomes" id="UP001175228"/>
    </source>
</evidence>
<evidence type="ECO:0000256" key="1">
    <source>
        <dbReference type="ARBA" id="ARBA00010322"/>
    </source>
</evidence>
<sequence length="445" mass="50665">MRTILPRPRYLSTQLVQTDLLDRYKALVDSGSIGWDEGQVRTVMKLRRLSKDLRNYTPVQSSSLPLADVPFHYSTVHMKALVKSKDLTLEMEQLTSPKGLLLTGPPGSGKTFLADTWFISLSTPYKSRKHYNEFVLDLYHGVWEETAKRMRDFEPYDSDVDTTTWTKSIHDQLRQMLKVDAEKVDSFWYRLRQPTSSPHSKTFSSALLLSEVLVWYWRMGGVVVGTSNRVPEDLYVNGVQRERLGAFGGVLRARCEVISVGDDESKDWRIMKAGAGRKMWFANAEKREFESLVDVQVEYSSSRSLTVLGRQLYVPRISSQGDTCVFSFQATLRRDMDRGTDNTDVMLVEICQSGEIPPNGHTATLMPLSERNLRVPLETLSVFSGKDEQFAFKRAFSRLVEMTSPVYHIRCQWEPKVQKWEGSSVIADYGKLSGASKSHSGFPPN</sequence>
<keyword evidence="3" id="KW-0067">ATP-binding</keyword>
<gene>
    <name evidence="4" type="ORF">EDD18DRAFT_1388727</name>
</gene>
<comment type="similarity">
    <text evidence="1">Belongs to the AFG1 ATPase family.</text>
</comment>
<evidence type="ECO:0000256" key="2">
    <source>
        <dbReference type="ARBA" id="ARBA00022741"/>
    </source>
</evidence>
<organism evidence="4 5">
    <name type="scientific">Armillaria luteobubalina</name>
    <dbReference type="NCBI Taxonomy" id="153913"/>
    <lineage>
        <taxon>Eukaryota</taxon>
        <taxon>Fungi</taxon>
        <taxon>Dikarya</taxon>
        <taxon>Basidiomycota</taxon>
        <taxon>Agaricomycotina</taxon>
        <taxon>Agaricomycetes</taxon>
        <taxon>Agaricomycetidae</taxon>
        <taxon>Agaricales</taxon>
        <taxon>Marasmiineae</taxon>
        <taxon>Physalacriaceae</taxon>
        <taxon>Armillaria</taxon>
    </lineage>
</organism>
<dbReference type="GO" id="GO:0016887">
    <property type="term" value="F:ATP hydrolysis activity"/>
    <property type="evidence" value="ECO:0007669"/>
    <property type="project" value="InterPro"/>
</dbReference>
<dbReference type="InterPro" id="IPR005654">
    <property type="entry name" value="ATPase_AFG1-like"/>
</dbReference>
<dbReference type="InterPro" id="IPR027417">
    <property type="entry name" value="P-loop_NTPase"/>
</dbReference>
<accession>A0AA39UND2</accession>
<proteinExistence type="inferred from homology"/>
<dbReference type="PANTHER" id="PTHR12169">
    <property type="entry name" value="ATPASE N2B"/>
    <property type="match status" value="1"/>
</dbReference>
<evidence type="ECO:0008006" key="6">
    <source>
        <dbReference type="Google" id="ProtNLM"/>
    </source>
</evidence>
<dbReference type="SUPFAM" id="SSF52540">
    <property type="entry name" value="P-loop containing nucleoside triphosphate hydrolases"/>
    <property type="match status" value="2"/>
</dbReference>
<dbReference type="PANTHER" id="PTHR12169:SF2">
    <property type="entry name" value="AFG1P"/>
    <property type="match status" value="1"/>
</dbReference>